<dbReference type="Proteomes" id="UP000800041">
    <property type="component" value="Unassembled WGS sequence"/>
</dbReference>
<sequence>MDSDEEPAPRKSNRKRKSSDEEVPAQPPVCPKVARPNLFTCRVCYDDKPRKEFTVYHSSAARRHLTEVPKRCVRHLCTSSRNTVGPICRECITSHLVASLQSMNATKVGCPDASCTNPSWNAFHIGVFLKGEDFNLYNTLMFEDYKATAASRGEMTFVCMSEECDCEGVVSKFLTQGYPNVVCFKCTQRWCVLCQVQWHEGKTCQAYKLEQGITDDVETELMKGLGADDARRCTRCQMIVVKVGGCDYIYCNNCKTVFDWKEAEPVTAVLDQLTRLPARPKFSLDDDNPTGCEEDNIVFKEDRRARITVARAEHDAWENQFQGQQSAVSTEDTEDSDRTEVVDDATRAMIERGTSWRLRTPRVP</sequence>
<evidence type="ECO:0000256" key="1">
    <source>
        <dbReference type="ARBA" id="ARBA00001798"/>
    </source>
</evidence>
<evidence type="ECO:0000256" key="5">
    <source>
        <dbReference type="ARBA" id="ARBA00022737"/>
    </source>
</evidence>
<gene>
    <name evidence="11" type="ORF">K402DRAFT_377497</name>
</gene>
<dbReference type="PANTHER" id="PTHR11685">
    <property type="entry name" value="RBR FAMILY RING FINGER AND IBR DOMAIN-CONTAINING"/>
    <property type="match status" value="1"/>
</dbReference>
<evidence type="ECO:0000256" key="8">
    <source>
        <dbReference type="ARBA" id="ARBA00022833"/>
    </source>
</evidence>
<dbReference type="InterPro" id="IPR002867">
    <property type="entry name" value="IBR_dom"/>
</dbReference>
<reference evidence="11" key="1">
    <citation type="journal article" date="2020" name="Stud. Mycol.">
        <title>101 Dothideomycetes genomes: a test case for predicting lifestyles and emergence of pathogens.</title>
        <authorList>
            <person name="Haridas S."/>
            <person name="Albert R."/>
            <person name="Binder M."/>
            <person name="Bloem J."/>
            <person name="Labutti K."/>
            <person name="Salamov A."/>
            <person name="Andreopoulos B."/>
            <person name="Baker S."/>
            <person name="Barry K."/>
            <person name="Bills G."/>
            <person name="Bluhm B."/>
            <person name="Cannon C."/>
            <person name="Castanera R."/>
            <person name="Culley D."/>
            <person name="Daum C."/>
            <person name="Ezra D."/>
            <person name="Gonzalez J."/>
            <person name="Henrissat B."/>
            <person name="Kuo A."/>
            <person name="Liang C."/>
            <person name="Lipzen A."/>
            <person name="Lutzoni F."/>
            <person name="Magnuson J."/>
            <person name="Mondo S."/>
            <person name="Nolan M."/>
            <person name="Ohm R."/>
            <person name="Pangilinan J."/>
            <person name="Park H.-J."/>
            <person name="Ramirez L."/>
            <person name="Alfaro M."/>
            <person name="Sun H."/>
            <person name="Tritt A."/>
            <person name="Yoshinaga Y."/>
            <person name="Zwiers L.-H."/>
            <person name="Turgeon B."/>
            <person name="Goodwin S."/>
            <person name="Spatafora J."/>
            <person name="Crous P."/>
            <person name="Grigoriev I."/>
        </authorList>
    </citation>
    <scope>NUCLEOTIDE SEQUENCE</scope>
    <source>
        <strain evidence="11">CBS 113979</strain>
    </source>
</reference>
<keyword evidence="8" id="KW-0862">Zinc</keyword>
<evidence type="ECO:0000256" key="4">
    <source>
        <dbReference type="ARBA" id="ARBA00022723"/>
    </source>
</evidence>
<dbReference type="GO" id="GO:0016567">
    <property type="term" value="P:protein ubiquitination"/>
    <property type="evidence" value="ECO:0007669"/>
    <property type="project" value="InterPro"/>
</dbReference>
<comment type="catalytic activity">
    <reaction evidence="1">
        <text>[E2 ubiquitin-conjugating enzyme]-S-ubiquitinyl-L-cysteine + [acceptor protein]-L-lysine = [E2 ubiquitin-conjugating enzyme]-L-cysteine + [acceptor protein]-N(6)-ubiquitinyl-L-lysine.</text>
        <dbReference type="EC" id="2.3.2.31"/>
    </reaction>
</comment>
<feature type="compositionally biased region" description="Polar residues" evidence="9">
    <location>
        <begin position="319"/>
        <end position="330"/>
    </location>
</feature>
<dbReference type="Gene3D" id="1.20.120.1750">
    <property type="match status" value="1"/>
</dbReference>
<dbReference type="InterPro" id="IPR031127">
    <property type="entry name" value="E3_UB_ligase_RBR"/>
</dbReference>
<accession>A0A6G1GZG3</accession>
<name>A0A6G1GZG3_9PEZI</name>
<dbReference type="AlphaFoldDB" id="A0A6G1GZG3"/>
<dbReference type="InterPro" id="IPR044066">
    <property type="entry name" value="TRIAD_supradom"/>
</dbReference>
<dbReference type="OrthoDB" id="1431934at2759"/>
<evidence type="ECO:0000259" key="10">
    <source>
        <dbReference type="PROSITE" id="PS51873"/>
    </source>
</evidence>
<evidence type="ECO:0000256" key="2">
    <source>
        <dbReference type="ARBA" id="ARBA00012251"/>
    </source>
</evidence>
<dbReference type="InterPro" id="IPR013083">
    <property type="entry name" value="Znf_RING/FYVE/PHD"/>
</dbReference>
<evidence type="ECO:0000313" key="12">
    <source>
        <dbReference type="Proteomes" id="UP000800041"/>
    </source>
</evidence>
<feature type="region of interest" description="Disordered" evidence="9">
    <location>
        <begin position="318"/>
        <end position="344"/>
    </location>
</feature>
<evidence type="ECO:0000256" key="3">
    <source>
        <dbReference type="ARBA" id="ARBA00022679"/>
    </source>
</evidence>
<dbReference type="PROSITE" id="PS51873">
    <property type="entry name" value="TRIAD"/>
    <property type="match status" value="1"/>
</dbReference>
<keyword evidence="3" id="KW-0808">Transferase</keyword>
<evidence type="ECO:0000256" key="7">
    <source>
        <dbReference type="ARBA" id="ARBA00022786"/>
    </source>
</evidence>
<evidence type="ECO:0000313" key="11">
    <source>
        <dbReference type="EMBL" id="KAF1986353.1"/>
    </source>
</evidence>
<dbReference type="Gene3D" id="3.30.40.10">
    <property type="entry name" value="Zinc/RING finger domain, C3HC4 (zinc finger)"/>
    <property type="match status" value="1"/>
</dbReference>
<dbReference type="EMBL" id="ML977157">
    <property type="protein sequence ID" value="KAF1986353.1"/>
    <property type="molecule type" value="Genomic_DNA"/>
</dbReference>
<keyword evidence="7" id="KW-0833">Ubl conjugation pathway</keyword>
<dbReference type="SUPFAM" id="SSF57850">
    <property type="entry name" value="RING/U-box"/>
    <property type="match status" value="2"/>
</dbReference>
<dbReference type="Pfam" id="PF01485">
    <property type="entry name" value="IBR"/>
    <property type="match status" value="1"/>
</dbReference>
<feature type="domain" description="RING-type" evidence="10">
    <location>
        <begin position="37"/>
        <end position="284"/>
    </location>
</feature>
<organism evidence="11 12">
    <name type="scientific">Aulographum hederae CBS 113979</name>
    <dbReference type="NCBI Taxonomy" id="1176131"/>
    <lineage>
        <taxon>Eukaryota</taxon>
        <taxon>Fungi</taxon>
        <taxon>Dikarya</taxon>
        <taxon>Ascomycota</taxon>
        <taxon>Pezizomycotina</taxon>
        <taxon>Dothideomycetes</taxon>
        <taxon>Pleosporomycetidae</taxon>
        <taxon>Aulographales</taxon>
        <taxon>Aulographaceae</taxon>
    </lineage>
</organism>
<keyword evidence="12" id="KW-1185">Reference proteome</keyword>
<keyword evidence="5" id="KW-0677">Repeat</keyword>
<evidence type="ECO:0000256" key="6">
    <source>
        <dbReference type="ARBA" id="ARBA00022771"/>
    </source>
</evidence>
<dbReference type="EC" id="2.3.2.31" evidence="2"/>
<protein>
    <recommendedName>
        <fullName evidence="2">RBR-type E3 ubiquitin transferase</fullName>
        <ecNumber evidence="2">2.3.2.31</ecNumber>
    </recommendedName>
</protein>
<feature type="region of interest" description="Disordered" evidence="9">
    <location>
        <begin position="1"/>
        <end position="29"/>
    </location>
</feature>
<evidence type="ECO:0000256" key="9">
    <source>
        <dbReference type="SAM" id="MobiDB-lite"/>
    </source>
</evidence>
<dbReference type="GO" id="GO:0061630">
    <property type="term" value="F:ubiquitin protein ligase activity"/>
    <property type="evidence" value="ECO:0007669"/>
    <property type="project" value="UniProtKB-EC"/>
</dbReference>
<keyword evidence="6" id="KW-0863">Zinc-finger</keyword>
<dbReference type="CDD" id="cd20335">
    <property type="entry name" value="BRcat_RBR"/>
    <property type="match status" value="1"/>
</dbReference>
<dbReference type="GO" id="GO:0008270">
    <property type="term" value="F:zinc ion binding"/>
    <property type="evidence" value="ECO:0007669"/>
    <property type="project" value="UniProtKB-KW"/>
</dbReference>
<proteinExistence type="predicted"/>
<keyword evidence="4" id="KW-0479">Metal-binding</keyword>